<proteinExistence type="predicted"/>
<protein>
    <submittedName>
        <fullName evidence="1">Uncharacterized protein</fullName>
    </submittedName>
</protein>
<organism evidence="1 2">
    <name type="scientific">Pistacia integerrima</name>
    <dbReference type="NCBI Taxonomy" id="434235"/>
    <lineage>
        <taxon>Eukaryota</taxon>
        <taxon>Viridiplantae</taxon>
        <taxon>Streptophyta</taxon>
        <taxon>Embryophyta</taxon>
        <taxon>Tracheophyta</taxon>
        <taxon>Spermatophyta</taxon>
        <taxon>Magnoliopsida</taxon>
        <taxon>eudicotyledons</taxon>
        <taxon>Gunneridae</taxon>
        <taxon>Pentapetalae</taxon>
        <taxon>rosids</taxon>
        <taxon>malvids</taxon>
        <taxon>Sapindales</taxon>
        <taxon>Anacardiaceae</taxon>
        <taxon>Pistacia</taxon>
    </lineage>
</organism>
<sequence>MENVMYLQLHNHNIPFKYNFFSKALTTKPITYSLHNSTKHTTLLVETYHQHQALKSLIQRLNNKRSCPLKILQHDGDWTKPHFWAVIRFLQTSSRSTLISQVFDMWKNVEKSRINESNYEKIIGLLCEEGWRKKLSSKFEDALFFLHGMKGIGLKPKTNTYDGLIQSYGKYKMYSKIDMCLKEMKLDGCSPDQVTYNLLIREFARGVLEAYTNFGTLKDMEKVYKSLLKSNAFLKEDLIRKLAEVYIKNHMFSRLDDLGDDLASRTGRTDLVWCLRILSHACLLSQRGMELVVQEMEDARVPWNVSIANIILFTHLKMKDFMHLKLLFSELPKLGVKPDIVTFGILFDARRFGFDETRILVMWRRIGLLDESVKIDTDPLVLTAHGKGNFLKSFEEVYASLNPNAREKKWTTEVEGFFSSLCCKGSNFFSLPKLKVNCSPLSVTMTHLSGVIPMEKKWKEVTPEGEVLVLGHWDRGWPIRMDKQKLERKKKELADETVRRNEMIMFASRLSTCIKNAVERKKAHELFLSIAESKASRLIEVLNSLLDPPDPLSTVNLPKKAGWHIGGLSDHG</sequence>
<accession>A0ACC0YI04</accession>
<comment type="caution">
    <text evidence="1">The sequence shown here is derived from an EMBL/GenBank/DDBJ whole genome shotgun (WGS) entry which is preliminary data.</text>
</comment>
<keyword evidence="2" id="KW-1185">Reference proteome</keyword>
<name>A0ACC0YI04_9ROSI</name>
<evidence type="ECO:0000313" key="2">
    <source>
        <dbReference type="Proteomes" id="UP001163603"/>
    </source>
</evidence>
<gene>
    <name evidence="1" type="ORF">Pint_25560</name>
</gene>
<reference evidence="2" key="1">
    <citation type="journal article" date="2023" name="G3 (Bethesda)">
        <title>Genome assembly and association tests identify interacting loci associated with vigor, precocity, and sex in interspecific pistachio rootstocks.</title>
        <authorList>
            <person name="Palmer W."/>
            <person name="Jacygrad E."/>
            <person name="Sagayaradj S."/>
            <person name="Cavanaugh K."/>
            <person name="Han R."/>
            <person name="Bertier L."/>
            <person name="Beede B."/>
            <person name="Kafkas S."/>
            <person name="Golino D."/>
            <person name="Preece J."/>
            <person name="Michelmore R."/>
        </authorList>
    </citation>
    <scope>NUCLEOTIDE SEQUENCE [LARGE SCALE GENOMIC DNA]</scope>
</reference>
<dbReference type="Proteomes" id="UP001163603">
    <property type="component" value="Chromosome 7"/>
</dbReference>
<evidence type="ECO:0000313" key="1">
    <source>
        <dbReference type="EMBL" id="KAJ0035929.1"/>
    </source>
</evidence>
<dbReference type="EMBL" id="CM047742">
    <property type="protein sequence ID" value="KAJ0035929.1"/>
    <property type="molecule type" value="Genomic_DNA"/>
</dbReference>